<protein>
    <recommendedName>
        <fullName evidence="4">Ankyrin repeat protein</fullName>
    </recommendedName>
</protein>
<comment type="caution">
    <text evidence="2">The sequence shown here is derived from an EMBL/GenBank/DDBJ whole genome shotgun (WGS) entry which is preliminary data.</text>
</comment>
<dbReference type="EMBL" id="BPVZ01000267">
    <property type="protein sequence ID" value="GKV48700.1"/>
    <property type="molecule type" value="Genomic_DNA"/>
</dbReference>
<feature type="transmembrane region" description="Helical" evidence="1">
    <location>
        <begin position="186"/>
        <end position="209"/>
    </location>
</feature>
<proteinExistence type="predicted"/>
<keyword evidence="3" id="KW-1185">Reference proteome</keyword>
<dbReference type="Gene3D" id="1.25.40.20">
    <property type="entry name" value="Ankyrin repeat-containing domain"/>
    <property type="match status" value="1"/>
</dbReference>
<organism evidence="2 3">
    <name type="scientific">Rubroshorea leprosula</name>
    <dbReference type="NCBI Taxonomy" id="152421"/>
    <lineage>
        <taxon>Eukaryota</taxon>
        <taxon>Viridiplantae</taxon>
        <taxon>Streptophyta</taxon>
        <taxon>Embryophyta</taxon>
        <taxon>Tracheophyta</taxon>
        <taxon>Spermatophyta</taxon>
        <taxon>Magnoliopsida</taxon>
        <taxon>eudicotyledons</taxon>
        <taxon>Gunneridae</taxon>
        <taxon>Pentapetalae</taxon>
        <taxon>rosids</taxon>
        <taxon>malvids</taxon>
        <taxon>Malvales</taxon>
        <taxon>Dipterocarpaceae</taxon>
        <taxon>Rubroshorea</taxon>
    </lineage>
</organism>
<reference evidence="2 3" key="1">
    <citation type="journal article" date="2021" name="Commun. Biol.">
        <title>The genome of Shorea leprosula (Dipterocarpaceae) highlights the ecological relevance of drought in aseasonal tropical rainforests.</title>
        <authorList>
            <person name="Ng K.K.S."/>
            <person name="Kobayashi M.J."/>
            <person name="Fawcett J.A."/>
            <person name="Hatakeyama M."/>
            <person name="Paape T."/>
            <person name="Ng C.H."/>
            <person name="Ang C.C."/>
            <person name="Tnah L.H."/>
            <person name="Lee C.T."/>
            <person name="Nishiyama T."/>
            <person name="Sese J."/>
            <person name="O'Brien M.J."/>
            <person name="Copetti D."/>
            <person name="Mohd Noor M.I."/>
            <person name="Ong R.C."/>
            <person name="Putra M."/>
            <person name="Sireger I.Z."/>
            <person name="Indrioko S."/>
            <person name="Kosugi Y."/>
            <person name="Izuno A."/>
            <person name="Isagi Y."/>
            <person name="Lee S.L."/>
            <person name="Shimizu K.K."/>
        </authorList>
    </citation>
    <scope>NUCLEOTIDE SEQUENCE [LARGE SCALE GENOMIC DNA]</scope>
    <source>
        <strain evidence="2">214</strain>
    </source>
</reference>
<dbReference type="InterPro" id="IPR036770">
    <property type="entry name" value="Ankyrin_rpt-contain_sf"/>
</dbReference>
<evidence type="ECO:0000313" key="2">
    <source>
        <dbReference type="EMBL" id="GKV48700.1"/>
    </source>
</evidence>
<keyword evidence="1" id="KW-0472">Membrane</keyword>
<keyword evidence="1" id="KW-0812">Transmembrane</keyword>
<accession>A0AAV5MFP1</accession>
<dbReference type="AlphaFoldDB" id="A0AAV5MFP1"/>
<evidence type="ECO:0008006" key="4">
    <source>
        <dbReference type="Google" id="ProtNLM"/>
    </source>
</evidence>
<dbReference type="PANTHER" id="PTHR24177:SF329">
    <property type="entry name" value="ANKYRIN REPEAT PROTEIN"/>
    <property type="match status" value="1"/>
</dbReference>
<name>A0AAV5MFP1_9ROSI</name>
<sequence>MCVLVRLNGIPEIAIEIAKAQEDILWTSTDPEDSRTMFAYAIAHRQEEVAKFLYERKADKFCGTDEDGNNNLHPAARLAPHFQLDRISGAALRLQSELRWFKSVEAIVPRFYNEQKNKNGETPYQVFVKEHENLLKVAEDWVQRTAQSSTFVGALIFTSMFAAAFTVPVAFCATLFMMLRGQRKEVIPITVLAGIPIMCFALLQFPLLVEIIALTLRPDIFDRKTATARLVEWLGDNIPILPFVVDGVIDIKYRLTNYLRSRNG</sequence>
<evidence type="ECO:0000256" key="1">
    <source>
        <dbReference type="SAM" id="Phobius"/>
    </source>
</evidence>
<dbReference type="GO" id="GO:0016020">
    <property type="term" value="C:membrane"/>
    <property type="evidence" value="ECO:0007669"/>
    <property type="project" value="TreeGrafter"/>
</dbReference>
<gene>
    <name evidence="2" type="ORF">SLEP1_g55503</name>
</gene>
<evidence type="ECO:0000313" key="3">
    <source>
        <dbReference type="Proteomes" id="UP001054252"/>
    </source>
</evidence>
<keyword evidence="1" id="KW-1133">Transmembrane helix</keyword>
<dbReference type="PANTHER" id="PTHR24177">
    <property type="entry name" value="CASKIN"/>
    <property type="match status" value="1"/>
</dbReference>
<dbReference type="Proteomes" id="UP001054252">
    <property type="component" value="Unassembled WGS sequence"/>
</dbReference>
<feature type="transmembrane region" description="Helical" evidence="1">
    <location>
        <begin position="151"/>
        <end position="179"/>
    </location>
</feature>